<dbReference type="STRING" id="77635.BISU_3030"/>
<evidence type="ECO:0000313" key="1">
    <source>
        <dbReference type="EMBL" id="KFJ05078.1"/>
    </source>
</evidence>
<dbReference type="EMBL" id="JGZR01000002">
    <property type="protein sequence ID" value="KFJ05078.1"/>
    <property type="molecule type" value="Genomic_DNA"/>
</dbReference>
<keyword evidence="2" id="KW-1185">Reference proteome</keyword>
<evidence type="ECO:0000313" key="2">
    <source>
        <dbReference type="Proteomes" id="UP000029055"/>
    </source>
</evidence>
<gene>
    <name evidence="1" type="ORF">BISU_3030</name>
</gene>
<reference evidence="1 2" key="1">
    <citation type="submission" date="2014-03" db="EMBL/GenBank/DDBJ databases">
        <title>Genomics of Bifidobacteria.</title>
        <authorList>
            <person name="Ventura M."/>
            <person name="Milani C."/>
            <person name="Lugli G.A."/>
        </authorList>
    </citation>
    <scope>NUCLEOTIDE SEQUENCE [LARGE SCALE GENOMIC DNA]</scope>
    <source>
        <strain evidence="1 2">LMG 11597</strain>
    </source>
</reference>
<comment type="caution">
    <text evidence="1">The sequence shown here is derived from an EMBL/GenBank/DDBJ whole genome shotgun (WGS) entry which is preliminary data.</text>
</comment>
<accession>A0A087EBC7</accession>
<organism evidence="1 2">
    <name type="scientific">Bifidobacterium subtile</name>
    <dbReference type="NCBI Taxonomy" id="77635"/>
    <lineage>
        <taxon>Bacteria</taxon>
        <taxon>Bacillati</taxon>
        <taxon>Actinomycetota</taxon>
        <taxon>Actinomycetes</taxon>
        <taxon>Bifidobacteriales</taxon>
        <taxon>Bifidobacteriaceae</taxon>
        <taxon>Bifidobacterium</taxon>
    </lineage>
</organism>
<protein>
    <submittedName>
        <fullName evidence="1">Uncharacterized protein</fullName>
    </submittedName>
</protein>
<sequence>MRLFHHRILLGISRQFIATVVCAIPESQRRRHRLAIRTLIICALNIYALAKQYR</sequence>
<proteinExistence type="predicted"/>
<dbReference type="AlphaFoldDB" id="A0A087EBC7"/>
<name>A0A087EBC7_9BIFI</name>
<dbReference type="Proteomes" id="UP000029055">
    <property type="component" value="Unassembled WGS sequence"/>
</dbReference>